<sequence>MRTLGILLTIAIHGRFLVQGYPGKLAEQRYEFQQQQRSVPAEFEEFSSDVTTPEYEDHEPVAFVPSPKWSQLHPNEVNAFAEVYRQSYNQLVDQYNRLFGLQYGYVMPVQYQLFELPTGISWRDYFGSQQQYVSQQTDEMSRRLFYQIQNGTIAQHDLQAPSFFVNQAADLLDQVHGHVQEAVPPQEYQQHEIMPEETDTQPQFNERDHEKVLALNPATGTYEYVYVQKKHNQEKPSARENVRTSYIQSLPPVQFDNGAFRRDVEDSEEFPERTTNPSTVQTTTDDYYGSTYEQQQKYDLQFLESISSSSTSKPNNVISLVRRKQGPTSTSTTTTTTTTTPNPTTESNVMSMLPHKQQTVDYINLHQQIRQALDQHMKQQNSTNSTAVHEESHFMGMTSNQDHLKLTYDVVDNQQSKPTQGTIRGDQESSNEIFVTDEPIELETTESTPRVVTQKVTMKPNSPKPKPTQIPNIKQATSRTIPLYSAPLAPFPAVIHESNQFYAAPLAPFPGLVHVEPAQVQTVQFAELEDMNQQHFHPEQHAIFPAYEDQHQEVQVLEQIPAEFVVPAYGQHPVMTHVLGLQQQSQIGPELFPQFLEKQLPPEQAYRNPELGAPQAVVPIKRNEEPVQVSIQEVTTDVPLVHEPKPWLQRQWTKLVKHF</sequence>
<dbReference type="AlphaFoldDB" id="A0A1Q3FNI9"/>
<proteinExistence type="predicted"/>
<protein>
    <submittedName>
        <fullName evidence="3">Uncharacterized protein</fullName>
    </submittedName>
</protein>
<organism evidence="3">
    <name type="scientific">Culex tarsalis</name>
    <name type="common">Encephalitis mosquito</name>
    <dbReference type="NCBI Taxonomy" id="7177"/>
    <lineage>
        <taxon>Eukaryota</taxon>
        <taxon>Metazoa</taxon>
        <taxon>Ecdysozoa</taxon>
        <taxon>Arthropoda</taxon>
        <taxon>Hexapoda</taxon>
        <taxon>Insecta</taxon>
        <taxon>Pterygota</taxon>
        <taxon>Neoptera</taxon>
        <taxon>Endopterygota</taxon>
        <taxon>Diptera</taxon>
        <taxon>Nematocera</taxon>
        <taxon>Culicoidea</taxon>
        <taxon>Culicidae</taxon>
        <taxon>Culicinae</taxon>
        <taxon>Culicini</taxon>
        <taxon>Culex</taxon>
        <taxon>Culex</taxon>
    </lineage>
</organism>
<evidence type="ECO:0000256" key="1">
    <source>
        <dbReference type="SAM" id="MobiDB-lite"/>
    </source>
</evidence>
<dbReference type="EMBL" id="GFDL01005918">
    <property type="protein sequence ID" value="JAV29127.1"/>
    <property type="molecule type" value="Transcribed_RNA"/>
</dbReference>
<feature type="region of interest" description="Disordered" evidence="1">
    <location>
        <begin position="436"/>
        <end position="471"/>
    </location>
</feature>
<feature type="chain" id="PRO_5013224735" evidence="2">
    <location>
        <begin position="21"/>
        <end position="659"/>
    </location>
</feature>
<evidence type="ECO:0000256" key="2">
    <source>
        <dbReference type="SAM" id="SignalP"/>
    </source>
</evidence>
<keyword evidence="2" id="KW-0732">Signal</keyword>
<feature type="region of interest" description="Disordered" evidence="1">
    <location>
        <begin position="308"/>
        <end position="349"/>
    </location>
</feature>
<feature type="compositionally biased region" description="Polar residues" evidence="1">
    <location>
        <begin position="445"/>
        <end position="460"/>
    </location>
</feature>
<name>A0A1Q3FNI9_CULTA</name>
<accession>A0A1Q3FNI9</accession>
<feature type="signal peptide" evidence="2">
    <location>
        <begin position="1"/>
        <end position="20"/>
    </location>
</feature>
<evidence type="ECO:0000313" key="3">
    <source>
        <dbReference type="EMBL" id="JAV29127.1"/>
    </source>
</evidence>
<feature type="region of interest" description="Disordered" evidence="1">
    <location>
        <begin position="264"/>
        <end position="284"/>
    </location>
</feature>
<feature type="compositionally biased region" description="Polar residues" evidence="1">
    <location>
        <begin position="273"/>
        <end position="284"/>
    </location>
</feature>
<reference evidence="3" key="1">
    <citation type="submission" date="2017-01" db="EMBL/GenBank/DDBJ databases">
        <title>A deep insight into the sialotranscriptome of adult male and female Cluex tarsalis mosquitoes.</title>
        <authorList>
            <person name="Ribeiro J.M."/>
            <person name="Moreira F."/>
            <person name="Bernard K.A."/>
            <person name="Calvo E."/>
        </authorList>
    </citation>
    <scope>NUCLEOTIDE SEQUENCE</scope>
    <source>
        <strain evidence="3">Kern County</strain>
        <tissue evidence="3">Salivary glands</tissue>
    </source>
</reference>
<feature type="compositionally biased region" description="Low complexity" evidence="1">
    <location>
        <begin position="327"/>
        <end position="345"/>
    </location>
</feature>